<evidence type="ECO:0000313" key="1">
    <source>
        <dbReference type="EMBL" id="CAG8856204.1"/>
    </source>
</evidence>
<accession>A0ABN7XLP9</accession>
<keyword evidence="2" id="KW-1185">Reference proteome</keyword>
<feature type="non-terminal residue" evidence="1">
    <location>
        <position position="118"/>
    </location>
</feature>
<reference evidence="1 2" key="1">
    <citation type="submission" date="2021-06" db="EMBL/GenBank/DDBJ databases">
        <authorList>
            <person name="Kallberg Y."/>
            <person name="Tangrot J."/>
            <person name="Rosling A."/>
        </authorList>
    </citation>
    <scope>NUCLEOTIDE SEQUENCE [LARGE SCALE GENOMIC DNA]</scope>
    <source>
        <strain evidence="1 2">120-4 pot B 10/14</strain>
    </source>
</reference>
<dbReference type="Proteomes" id="UP000789901">
    <property type="component" value="Unassembled WGS sequence"/>
</dbReference>
<protein>
    <submittedName>
        <fullName evidence="1">39002_t:CDS:1</fullName>
    </submittedName>
</protein>
<name>A0ABN7XLP9_GIGMA</name>
<organism evidence="1 2">
    <name type="scientific">Gigaspora margarita</name>
    <dbReference type="NCBI Taxonomy" id="4874"/>
    <lineage>
        <taxon>Eukaryota</taxon>
        <taxon>Fungi</taxon>
        <taxon>Fungi incertae sedis</taxon>
        <taxon>Mucoromycota</taxon>
        <taxon>Glomeromycotina</taxon>
        <taxon>Glomeromycetes</taxon>
        <taxon>Diversisporales</taxon>
        <taxon>Gigasporaceae</taxon>
        <taxon>Gigaspora</taxon>
    </lineage>
</organism>
<feature type="non-terminal residue" evidence="1">
    <location>
        <position position="1"/>
    </location>
</feature>
<evidence type="ECO:0000313" key="2">
    <source>
        <dbReference type="Proteomes" id="UP000789901"/>
    </source>
</evidence>
<proteinExistence type="predicted"/>
<gene>
    <name evidence="1" type="ORF">GMARGA_LOCUS45025</name>
</gene>
<dbReference type="EMBL" id="CAJVQB010157271">
    <property type="protein sequence ID" value="CAG8856204.1"/>
    <property type="molecule type" value="Genomic_DNA"/>
</dbReference>
<comment type="caution">
    <text evidence="1">The sequence shown here is derived from an EMBL/GenBank/DDBJ whole genome shotgun (WGS) entry which is preliminary data.</text>
</comment>
<sequence length="118" mass="13411">AVTKDLNESVCITRSKKKTIVGKMHISTTTVNTRGLFLNAHKRLCFCNPSQSLDLYEYKYIFNGCIWVAYACINKNIKLYHVIYDLQNKTVSGIEFEGLLDSKTNISGISYNGYKEIS</sequence>